<dbReference type="InterPro" id="IPR028036">
    <property type="entry name" value="DMAC1-like_dom"/>
</dbReference>
<keyword evidence="2" id="KW-0812">Transmembrane</keyword>
<evidence type="ECO:0000259" key="3">
    <source>
        <dbReference type="Pfam" id="PF15055"/>
    </source>
</evidence>
<dbReference type="Pfam" id="PF15055">
    <property type="entry name" value="DMAC1_Dmo2"/>
    <property type="match status" value="1"/>
</dbReference>
<dbReference type="InterPro" id="IPR053117">
    <property type="entry name" value="DMAC_Protein"/>
</dbReference>
<feature type="region of interest" description="Disordered" evidence="1">
    <location>
        <begin position="1"/>
        <end position="39"/>
    </location>
</feature>
<reference evidence="4" key="2">
    <citation type="submission" date="2025-08" db="UniProtKB">
        <authorList>
            <consortium name="Ensembl"/>
        </authorList>
    </citation>
    <scope>IDENTIFICATION</scope>
</reference>
<dbReference type="Proteomes" id="UP000694390">
    <property type="component" value="Chromosome 7"/>
</dbReference>
<feature type="transmembrane region" description="Helical" evidence="2">
    <location>
        <begin position="81"/>
        <end position="102"/>
    </location>
</feature>
<evidence type="ECO:0000313" key="5">
    <source>
        <dbReference type="Proteomes" id="UP000694390"/>
    </source>
</evidence>
<organism evidence="4 5">
    <name type="scientific">Gopherus evgoodei</name>
    <name type="common">Goodes thornscrub tortoise</name>
    <dbReference type="NCBI Taxonomy" id="1825980"/>
    <lineage>
        <taxon>Eukaryota</taxon>
        <taxon>Metazoa</taxon>
        <taxon>Chordata</taxon>
        <taxon>Craniata</taxon>
        <taxon>Vertebrata</taxon>
        <taxon>Euteleostomi</taxon>
        <taxon>Archelosauria</taxon>
        <taxon>Testudinata</taxon>
        <taxon>Testudines</taxon>
        <taxon>Cryptodira</taxon>
        <taxon>Durocryptodira</taxon>
        <taxon>Testudinoidea</taxon>
        <taxon>Testudinidae</taxon>
        <taxon>Gopherus</taxon>
    </lineage>
</organism>
<reference evidence="4" key="1">
    <citation type="submission" date="2019-06" db="EMBL/GenBank/DDBJ databases">
        <title>G10K-VGP Goodes thornscrub tortoise genome, primary haplotype.</title>
        <authorList>
            <person name="Murphy B."/>
            <person name="Edwards T."/>
            <person name="Rhie A."/>
            <person name="Koren S."/>
            <person name="Phillippy A."/>
            <person name="Fedrigo O."/>
            <person name="Haase B."/>
            <person name="Mountcastle J."/>
            <person name="Lewin H."/>
            <person name="Damas J."/>
            <person name="Howe K."/>
            <person name="Formenti G."/>
            <person name="Myers G."/>
            <person name="Durbin R."/>
            <person name="Jarvis E.D."/>
        </authorList>
    </citation>
    <scope>NUCLEOTIDE SEQUENCE [LARGE SCALE GENOMIC DNA]</scope>
</reference>
<feature type="transmembrane region" description="Helical" evidence="2">
    <location>
        <begin position="48"/>
        <end position="66"/>
    </location>
</feature>
<gene>
    <name evidence="4" type="primary">DMAC1</name>
</gene>
<evidence type="ECO:0000313" key="4">
    <source>
        <dbReference type="Ensembl" id="ENSGEVP00005010738.1"/>
    </source>
</evidence>
<protein>
    <recommendedName>
        <fullName evidence="3">Distal membrane-arm assembly complex protein 1-like domain-containing protein</fullName>
    </recommendedName>
</protein>
<dbReference type="Ensembl" id="ENSGEVT00005011251.1">
    <property type="protein sequence ID" value="ENSGEVP00005010738.1"/>
    <property type="gene ID" value="ENSGEVG00005007540.1"/>
</dbReference>
<feature type="domain" description="Distal membrane-arm assembly complex protein 1-like" evidence="3">
    <location>
        <begin position="46"/>
        <end position="92"/>
    </location>
</feature>
<dbReference type="PANTHER" id="PTHR36469:SF1">
    <property type="entry name" value="DISTAL MEMBRANE-ARM ASSEMBLY COMPLEX PROTEIN 1"/>
    <property type="match status" value="1"/>
</dbReference>
<evidence type="ECO:0000256" key="2">
    <source>
        <dbReference type="SAM" id="Phobius"/>
    </source>
</evidence>
<sequence>SGSALLQKSLLPVSLPPDGLSGPQWAPPSSEPGKEAAPPPKPLFGSCWSCRILSGSALIGAGYWVYLGPRRIMSRGNAPSAWNIVQLSFAVSLVCWGIVILADPVGRQKK</sequence>
<dbReference type="OrthoDB" id="6340866at2759"/>
<keyword evidence="2" id="KW-0472">Membrane</keyword>
<proteinExistence type="predicted"/>
<dbReference type="AlphaFoldDB" id="A0A8C4W5I6"/>
<evidence type="ECO:0000256" key="1">
    <source>
        <dbReference type="SAM" id="MobiDB-lite"/>
    </source>
</evidence>
<keyword evidence="5" id="KW-1185">Reference proteome</keyword>
<dbReference type="PANTHER" id="PTHR36469">
    <property type="entry name" value="DISTAL MEMBRANE-ARM ASSEMBLY COMPLEX PROTEIN 1"/>
    <property type="match status" value="1"/>
</dbReference>
<dbReference type="GeneTree" id="ENSGT01010000222658"/>
<keyword evidence="2" id="KW-1133">Transmembrane helix</keyword>
<name>A0A8C4W5I6_9SAUR</name>
<accession>A0A8C4W5I6</accession>
<reference evidence="4" key="3">
    <citation type="submission" date="2025-09" db="UniProtKB">
        <authorList>
            <consortium name="Ensembl"/>
        </authorList>
    </citation>
    <scope>IDENTIFICATION</scope>
</reference>